<sequence length="650" mass="71887">MTIRFTPRSTNGCFTCKRRKKKCDEQKPHCLRCTKGGFECEGYPAFERRIRRITFDPPTNPSSKQSTSRVESSGTLVRSTLIISPKQESDVATPPNKLESSPDPVKTSSPDTSWINWKPSAADSPKSNKNLDESQSLTPDPSYGPSGTVGSYPTGSTLLLSPGSSLNMLPAQSSIASNSMGNVILTPGQASLLGSLFSLAHPEDQLPKLIEPGQTNLSSNLLHGPDWSPWSSIHDAALVSSDEDDSEGVRDIICRSPTPDPNTQSNALPFVLQSYARWVNFVVFEPLKVAGMIREGVIMQFASSPEVRTRTCLIANVIGKLSKAPELDKNGMSIVSMLRSEAHQNIMHFHSTKPASERETDMQNALGVLDNMMEMILIQRYSGPLVSVIALMAAAAPVFRRACPDPPERLVNLPNILASPGLNLQHFAATDVIISVTTARPMFFKYDVTCSPEAFGQLVKGEYGLQWLHGVPDRFIVLLAWINALREDYGNSVDSRYVLEIENQVQSIKIEPGFSPDPILLILRLAVQECWRQTVYVYLYMALCGTRADDPRVTRAVRAFVKIVNGVKPGRNPDSFLFIPIMVVGAFAYRERDRDVLRRRMTGLRECTNPGAAGYDCLEILEDIWRRTQAENRPASWLDLRISCQDVAGI</sequence>
<accession>A0A8H3EBR8</accession>
<feature type="compositionally biased region" description="Polar residues" evidence="3">
    <location>
        <begin position="61"/>
        <end position="82"/>
    </location>
</feature>
<feature type="region of interest" description="Disordered" evidence="3">
    <location>
        <begin position="54"/>
        <end position="156"/>
    </location>
</feature>
<dbReference type="GO" id="GO:0000981">
    <property type="term" value="F:DNA-binding transcription factor activity, RNA polymerase II-specific"/>
    <property type="evidence" value="ECO:0007669"/>
    <property type="project" value="InterPro"/>
</dbReference>
<dbReference type="SUPFAM" id="SSF57701">
    <property type="entry name" value="Zn2/Cys6 DNA-binding domain"/>
    <property type="match status" value="1"/>
</dbReference>
<comment type="caution">
    <text evidence="5">The sequence shown here is derived from an EMBL/GenBank/DDBJ whole genome shotgun (WGS) entry which is preliminary data.</text>
</comment>
<evidence type="ECO:0000256" key="1">
    <source>
        <dbReference type="ARBA" id="ARBA00004123"/>
    </source>
</evidence>
<dbReference type="Pfam" id="PF11951">
    <property type="entry name" value="Fungal_trans_2"/>
    <property type="match status" value="1"/>
</dbReference>
<dbReference type="GO" id="GO:0008270">
    <property type="term" value="F:zinc ion binding"/>
    <property type="evidence" value="ECO:0007669"/>
    <property type="project" value="InterPro"/>
</dbReference>
<dbReference type="PROSITE" id="PS00463">
    <property type="entry name" value="ZN2_CY6_FUNGAL_1"/>
    <property type="match status" value="1"/>
</dbReference>
<keyword evidence="2" id="KW-0539">Nucleus</keyword>
<gene>
    <name evidence="5" type="ORF">RDB_LOCUS185459</name>
</gene>
<dbReference type="PANTHER" id="PTHR37534:SF46">
    <property type="entry name" value="ZN(II)2CYS6 TRANSCRIPTION FACTOR (EUROFUNG)"/>
    <property type="match status" value="1"/>
</dbReference>
<feature type="domain" description="Zn(2)-C6 fungal-type" evidence="4">
    <location>
        <begin position="12"/>
        <end position="40"/>
    </location>
</feature>
<name>A0A8H3EBR8_9AGAM</name>
<evidence type="ECO:0000256" key="2">
    <source>
        <dbReference type="ARBA" id="ARBA00023242"/>
    </source>
</evidence>
<dbReference type="GO" id="GO:0005634">
    <property type="term" value="C:nucleus"/>
    <property type="evidence" value="ECO:0007669"/>
    <property type="project" value="UniProtKB-SubCell"/>
</dbReference>
<dbReference type="AlphaFoldDB" id="A0A8H3EBR8"/>
<dbReference type="Gene3D" id="4.10.240.10">
    <property type="entry name" value="Zn(2)-C6 fungal-type DNA-binding domain"/>
    <property type="match status" value="1"/>
</dbReference>
<evidence type="ECO:0000259" key="4">
    <source>
        <dbReference type="PROSITE" id="PS50048"/>
    </source>
</evidence>
<evidence type="ECO:0000313" key="6">
    <source>
        <dbReference type="Proteomes" id="UP000663827"/>
    </source>
</evidence>
<dbReference type="EMBL" id="CAJNJQ010006531">
    <property type="protein sequence ID" value="CAE7230702.1"/>
    <property type="molecule type" value="Genomic_DNA"/>
</dbReference>
<dbReference type="SMART" id="SM00066">
    <property type="entry name" value="GAL4"/>
    <property type="match status" value="1"/>
</dbReference>
<dbReference type="PANTHER" id="PTHR37534">
    <property type="entry name" value="TRANSCRIPTIONAL ACTIVATOR PROTEIN UGA3"/>
    <property type="match status" value="1"/>
</dbReference>
<dbReference type="InterPro" id="IPR021858">
    <property type="entry name" value="Fun_TF"/>
</dbReference>
<dbReference type="CDD" id="cd00067">
    <property type="entry name" value="GAL4"/>
    <property type="match status" value="1"/>
</dbReference>
<dbReference type="Pfam" id="PF00172">
    <property type="entry name" value="Zn_clus"/>
    <property type="match status" value="1"/>
</dbReference>
<comment type="subcellular location">
    <subcellularLocation>
        <location evidence="1">Nucleus</location>
    </subcellularLocation>
</comment>
<evidence type="ECO:0000256" key="3">
    <source>
        <dbReference type="SAM" id="MobiDB-lite"/>
    </source>
</evidence>
<evidence type="ECO:0000313" key="5">
    <source>
        <dbReference type="EMBL" id="CAE7230702.1"/>
    </source>
</evidence>
<protein>
    <recommendedName>
        <fullName evidence="4">Zn(2)-C6 fungal-type domain-containing protein</fullName>
    </recommendedName>
</protein>
<dbReference type="PROSITE" id="PS50048">
    <property type="entry name" value="ZN2_CY6_FUNGAL_2"/>
    <property type="match status" value="1"/>
</dbReference>
<dbReference type="Proteomes" id="UP000663827">
    <property type="component" value="Unassembled WGS sequence"/>
</dbReference>
<organism evidence="5 6">
    <name type="scientific">Rhizoctonia solani</name>
    <dbReference type="NCBI Taxonomy" id="456999"/>
    <lineage>
        <taxon>Eukaryota</taxon>
        <taxon>Fungi</taxon>
        <taxon>Dikarya</taxon>
        <taxon>Basidiomycota</taxon>
        <taxon>Agaricomycotina</taxon>
        <taxon>Agaricomycetes</taxon>
        <taxon>Cantharellales</taxon>
        <taxon>Ceratobasidiaceae</taxon>
        <taxon>Rhizoctonia</taxon>
    </lineage>
</organism>
<feature type="compositionally biased region" description="Polar residues" evidence="3">
    <location>
        <begin position="125"/>
        <end position="139"/>
    </location>
</feature>
<dbReference type="InterPro" id="IPR036864">
    <property type="entry name" value="Zn2-C6_fun-type_DNA-bd_sf"/>
</dbReference>
<feature type="compositionally biased region" description="Polar residues" evidence="3">
    <location>
        <begin position="106"/>
        <end position="115"/>
    </location>
</feature>
<reference evidence="5" key="1">
    <citation type="submission" date="2021-01" db="EMBL/GenBank/DDBJ databases">
        <authorList>
            <person name="Kaushik A."/>
        </authorList>
    </citation>
    <scope>NUCLEOTIDE SEQUENCE</scope>
    <source>
        <strain evidence="5">AG5</strain>
    </source>
</reference>
<proteinExistence type="predicted"/>
<dbReference type="InterPro" id="IPR001138">
    <property type="entry name" value="Zn2Cys6_DnaBD"/>
</dbReference>